<dbReference type="AlphaFoldDB" id="A0A9K3LKE0"/>
<dbReference type="EMBL" id="JAGRRH010000010">
    <property type="protein sequence ID" value="KAG7363682.1"/>
    <property type="molecule type" value="Genomic_DNA"/>
</dbReference>
<comment type="caution">
    <text evidence="2">The sequence shown here is derived from an EMBL/GenBank/DDBJ whole genome shotgun (WGS) entry which is preliminary data.</text>
</comment>
<organism evidence="2 3">
    <name type="scientific">Nitzschia inconspicua</name>
    <dbReference type="NCBI Taxonomy" id="303405"/>
    <lineage>
        <taxon>Eukaryota</taxon>
        <taxon>Sar</taxon>
        <taxon>Stramenopiles</taxon>
        <taxon>Ochrophyta</taxon>
        <taxon>Bacillariophyta</taxon>
        <taxon>Bacillariophyceae</taxon>
        <taxon>Bacillariophycidae</taxon>
        <taxon>Bacillariales</taxon>
        <taxon>Bacillariaceae</taxon>
        <taxon>Nitzschia</taxon>
    </lineage>
</organism>
<proteinExistence type="predicted"/>
<evidence type="ECO:0000313" key="3">
    <source>
        <dbReference type="Proteomes" id="UP000693970"/>
    </source>
</evidence>
<keyword evidence="1" id="KW-0732">Signal</keyword>
<reference evidence="2" key="1">
    <citation type="journal article" date="2021" name="Sci. Rep.">
        <title>Diploid genomic architecture of Nitzschia inconspicua, an elite biomass production diatom.</title>
        <authorList>
            <person name="Oliver A."/>
            <person name="Podell S."/>
            <person name="Pinowska A."/>
            <person name="Traller J.C."/>
            <person name="Smith S.R."/>
            <person name="McClure R."/>
            <person name="Beliaev A."/>
            <person name="Bohutskyi P."/>
            <person name="Hill E.A."/>
            <person name="Rabines A."/>
            <person name="Zheng H."/>
            <person name="Allen L.Z."/>
            <person name="Kuo A."/>
            <person name="Grigoriev I.V."/>
            <person name="Allen A.E."/>
            <person name="Hazlebeck D."/>
            <person name="Allen E.E."/>
        </authorList>
    </citation>
    <scope>NUCLEOTIDE SEQUENCE</scope>
    <source>
        <strain evidence="2">Hildebrandi</strain>
    </source>
</reference>
<evidence type="ECO:0000256" key="1">
    <source>
        <dbReference type="SAM" id="SignalP"/>
    </source>
</evidence>
<gene>
    <name evidence="2" type="ORF">IV203_027043</name>
</gene>
<name>A0A9K3LKE0_9STRA</name>
<feature type="signal peptide" evidence="1">
    <location>
        <begin position="1"/>
        <end position="24"/>
    </location>
</feature>
<accession>A0A9K3LKE0</accession>
<evidence type="ECO:0000313" key="2">
    <source>
        <dbReference type="EMBL" id="KAG7363682.1"/>
    </source>
</evidence>
<keyword evidence="3" id="KW-1185">Reference proteome</keyword>
<protein>
    <recommendedName>
        <fullName evidence="4">Secreted protein</fullName>
    </recommendedName>
</protein>
<dbReference type="Proteomes" id="UP000693970">
    <property type="component" value="Unassembled WGS sequence"/>
</dbReference>
<evidence type="ECO:0008006" key="4">
    <source>
        <dbReference type="Google" id="ProtNLM"/>
    </source>
</evidence>
<reference evidence="2" key="2">
    <citation type="submission" date="2021-04" db="EMBL/GenBank/DDBJ databases">
        <authorList>
            <person name="Podell S."/>
        </authorList>
    </citation>
    <scope>NUCLEOTIDE SEQUENCE</scope>
    <source>
        <strain evidence="2">Hildebrandi</strain>
    </source>
</reference>
<feature type="chain" id="PRO_5039948256" description="Secreted protein" evidence="1">
    <location>
        <begin position="25"/>
        <end position="86"/>
    </location>
</feature>
<sequence length="86" mass="9776">MMTRQHYFGFVLSSILLDVQPVSADFLKEIKQMFIVYIGVMLKWQKPRRTAITALSSAPLRALPHSSLLTNPHLFGDPLLSFPSIF</sequence>